<evidence type="ECO:0000313" key="3">
    <source>
        <dbReference type="Proteomes" id="UP000663852"/>
    </source>
</evidence>
<protein>
    <submittedName>
        <fullName evidence="2">Uncharacterized protein</fullName>
    </submittedName>
</protein>
<dbReference type="Gene3D" id="3.30.1140.40">
    <property type="entry name" value="Tctex-1"/>
    <property type="match status" value="1"/>
</dbReference>
<accession>A0A814B054</accession>
<dbReference type="EMBL" id="CAJNOJ010000037">
    <property type="protein sequence ID" value="CAF0919188.1"/>
    <property type="molecule type" value="Genomic_DNA"/>
</dbReference>
<sequence>MIDNCKILYFSSQILINIQENVYLSITRRMEPPQSTTRAMLQRVVNLTKHAYGLQVSPKLNVPFWHNKSFQQSSTTSDIAQRYSAQSPRAPAYALTPQKKFDFTRAKKFLQLELDRRCARLSKTSRYEPKLALDFVRELSYHLRRVLKPDPSSKVRYKTVVLVTIVQIPTDRQKHQSMAIVSKCLWNSETDGSVTVQCKIGYDMIAIATAYAVYTD</sequence>
<dbReference type="PANTHER" id="PTHR21255:SF7">
    <property type="entry name" value="DYNEIN LIGHT CHAIN TCTEX-TYPE PROTEIN 2B"/>
    <property type="match status" value="1"/>
</dbReference>
<dbReference type="GO" id="GO:0007018">
    <property type="term" value="P:microtubule-based movement"/>
    <property type="evidence" value="ECO:0007669"/>
    <property type="project" value="TreeGrafter"/>
</dbReference>
<dbReference type="GO" id="GO:0045505">
    <property type="term" value="F:dynein intermediate chain binding"/>
    <property type="evidence" value="ECO:0007669"/>
    <property type="project" value="TreeGrafter"/>
</dbReference>
<dbReference type="PANTHER" id="PTHR21255">
    <property type="entry name" value="T-COMPLEX-ASSOCIATED-TESTIS-EXPRESSED 1/ DYNEIN LIGHT CHAIN"/>
    <property type="match status" value="1"/>
</dbReference>
<dbReference type="AlphaFoldDB" id="A0A814B054"/>
<evidence type="ECO:0000313" key="2">
    <source>
        <dbReference type="EMBL" id="CAF0919188.1"/>
    </source>
</evidence>
<dbReference type="InterPro" id="IPR005334">
    <property type="entry name" value="Tctex-1-like"/>
</dbReference>
<dbReference type="CDD" id="cd21451">
    <property type="entry name" value="DLC-like_TCTEX1D"/>
    <property type="match status" value="1"/>
</dbReference>
<name>A0A814B054_ADIRI</name>
<proteinExistence type="inferred from homology"/>
<dbReference type="GO" id="GO:0005737">
    <property type="term" value="C:cytoplasm"/>
    <property type="evidence" value="ECO:0007669"/>
    <property type="project" value="TreeGrafter"/>
</dbReference>
<dbReference type="InterPro" id="IPR038586">
    <property type="entry name" value="Tctex-1-like_sf"/>
</dbReference>
<dbReference type="Pfam" id="PF03645">
    <property type="entry name" value="Tctex-1"/>
    <property type="match status" value="1"/>
</dbReference>
<dbReference type="Proteomes" id="UP000663852">
    <property type="component" value="Unassembled WGS sequence"/>
</dbReference>
<comment type="similarity">
    <text evidence="1">Belongs to the dynein light chain Tctex-type family.</text>
</comment>
<gene>
    <name evidence="2" type="ORF">EDS130_LOCUS10676</name>
</gene>
<reference evidence="2" key="1">
    <citation type="submission" date="2021-02" db="EMBL/GenBank/DDBJ databases">
        <authorList>
            <person name="Nowell W R."/>
        </authorList>
    </citation>
    <scope>NUCLEOTIDE SEQUENCE</scope>
</reference>
<organism evidence="2 3">
    <name type="scientific">Adineta ricciae</name>
    <name type="common">Rotifer</name>
    <dbReference type="NCBI Taxonomy" id="249248"/>
    <lineage>
        <taxon>Eukaryota</taxon>
        <taxon>Metazoa</taxon>
        <taxon>Spiralia</taxon>
        <taxon>Gnathifera</taxon>
        <taxon>Rotifera</taxon>
        <taxon>Eurotatoria</taxon>
        <taxon>Bdelloidea</taxon>
        <taxon>Adinetida</taxon>
        <taxon>Adinetidae</taxon>
        <taxon>Adineta</taxon>
    </lineage>
</organism>
<evidence type="ECO:0000256" key="1">
    <source>
        <dbReference type="ARBA" id="ARBA00005361"/>
    </source>
</evidence>
<comment type="caution">
    <text evidence="2">The sequence shown here is derived from an EMBL/GenBank/DDBJ whole genome shotgun (WGS) entry which is preliminary data.</text>
</comment>
<dbReference type="GO" id="GO:0005868">
    <property type="term" value="C:cytoplasmic dynein complex"/>
    <property type="evidence" value="ECO:0007669"/>
    <property type="project" value="TreeGrafter"/>
</dbReference>
<dbReference type="OrthoDB" id="10260741at2759"/>